<evidence type="ECO:0000313" key="2">
    <source>
        <dbReference type="EMBL" id="MED6164543.1"/>
    </source>
</evidence>
<organism evidence="2 3">
    <name type="scientific">Stylosanthes scabra</name>
    <dbReference type="NCBI Taxonomy" id="79078"/>
    <lineage>
        <taxon>Eukaryota</taxon>
        <taxon>Viridiplantae</taxon>
        <taxon>Streptophyta</taxon>
        <taxon>Embryophyta</taxon>
        <taxon>Tracheophyta</taxon>
        <taxon>Spermatophyta</taxon>
        <taxon>Magnoliopsida</taxon>
        <taxon>eudicotyledons</taxon>
        <taxon>Gunneridae</taxon>
        <taxon>Pentapetalae</taxon>
        <taxon>rosids</taxon>
        <taxon>fabids</taxon>
        <taxon>Fabales</taxon>
        <taxon>Fabaceae</taxon>
        <taxon>Papilionoideae</taxon>
        <taxon>50 kb inversion clade</taxon>
        <taxon>dalbergioids sensu lato</taxon>
        <taxon>Dalbergieae</taxon>
        <taxon>Pterocarpus clade</taxon>
        <taxon>Stylosanthes</taxon>
    </lineage>
</organism>
<evidence type="ECO:0000259" key="1">
    <source>
        <dbReference type="PROSITE" id="PS51222"/>
    </source>
</evidence>
<dbReference type="PANTHER" id="PTHR46444">
    <property type="entry name" value="DCD (DEVELOPMENT AND CELL DEATH) DOMAIN PROTEIN-RELATED"/>
    <property type="match status" value="1"/>
</dbReference>
<dbReference type="EMBL" id="JASCZI010122629">
    <property type="protein sequence ID" value="MED6164543.1"/>
    <property type="molecule type" value="Genomic_DNA"/>
</dbReference>
<dbReference type="SMART" id="SM00767">
    <property type="entry name" value="DCD"/>
    <property type="match status" value="1"/>
</dbReference>
<dbReference type="PROSITE" id="PS51222">
    <property type="entry name" value="DCD"/>
    <property type="match status" value="1"/>
</dbReference>
<keyword evidence="3" id="KW-1185">Reference proteome</keyword>
<dbReference type="InterPro" id="IPR013989">
    <property type="entry name" value="Dev_and_cell_death_domain"/>
</dbReference>
<sequence>MLPEKLAVAPWLVLSKGGWLFLKRKDEGKALKLPERDLQLRFKVNVFESDSEISKEACKNLLDMRSRRLNRRKEVFGAFPDFGAIFMSNRSTLRECFERRLFGLPQGFSDFVRNVKKGMALFLFESEERKLYGIFEAISDGGMNIVPEAYVSTGRLFPAQVKFKIIWHCDPLCENEFYGAIRDNYFDTYKFNFGLTKEQIESLQQLFCSRKLEVPRTPCHKKRKNRKQGYKSIKDVGKKGRFAEDEIFRRKLDKDHGSSDISELEVETFLASIACEKSEIMHFDDDAYDPENPGFHHSIVPEDLTTACSKSHEQLSLQSKKESANFSAEDTEEYIPLCLPDSVDPEEEGFDFGECTGERTELGVFADNKVSIIPVPRLRIVSNMSDEGLDQKKMEHSVTSSDGSPYFGLDNSSSAAISLSDAIGFQSKPGSNHFEPKPDKSLYSDNLKKRASVFSRITFPSKGNTSENQNDLRMKLVDRKLRVAT</sequence>
<dbReference type="Pfam" id="PF10539">
    <property type="entry name" value="Dev_Cell_Death"/>
    <property type="match status" value="1"/>
</dbReference>
<name>A0ABU6UX43_9FABA</name>
<evidence type="ECO:0000313" key="3">
    <source>
        <dbReference type="Proteomes" id="UP001341840"/>
    </source>
</evidence>
<gene>
    <name evidence="2" type="ORF">PIB30_091124</name>
</gene>
<dbReference type="Proteomes" id="UP001341840">
    <property type="component" value="Unassembled WGS sequence"/>
</dbReference>
<accession>A0ABU6UX43</accession>
<proteinExistence type="predicted"/>
<protein>
    <recommendedName>
        <fullName evidence="1">DCD domain-containing protein</fullName>
    </recommendedName>
</protein>
<reference evidence="2 3" key="1">
    <citation type="journal article" date="2023" name="Plants (Basel)">
        <title>Bridging the Gap: Combining Genomics and Transcriptomics Approaches to Understand Stylosanthes scabra, an Orphan Legume from the Brazilian Caatinga.</title>
        <authorList>
            <person name="Ferreira-Neto J.R.C."/>
            <person name="da Silva M.D."/>
            <person name="Binneck E."/>
            <person name="de Melo N.F."/>
            <person name="da Silva R.H."/>
            <person name="de Melo A.L.T.M."/>
            <person name="Pandolfi V."/>
            <person name="Bustamante F.O."/>
            <person name="Brasileiro-Vidal A.C."/>
            <person name="Benko-Iseppon A.M."/>
        </authorList>
    </citation>
    <scope>NUCLEOTIDE SEQUENCE [LARGE SCALE GENOMIC DNA]</scope>
    <source>
        <tissue evidence="2">Leaves</tissue>
    </source>
</reference>
<feature type="domain" description="DCD" evidence="1">
    <location>
        <begin position="79"/>
        <end position="209"/>
    </location>
</feature>
<comment type="caution">
    <text evidence="2">The sequence shown here is derived from an EMBL/GenBank/DDBJ whole genome shotgun (WGS) entry which is preliminary data.</text>
</comment>
<dbReference type="PANTHER" id="PTHR46444:SF9">
    <property type="entry name" value="DCD (DEVELOPMENT AND CELL DEATH) DOMAIN PROTEIN"/>
    <property type="match status" value="1"/>
</dbReference>